<dbReference type="OrthoDB" id="6421086at2759"/>
<dbReference type="Gene3D" id="1.25.40.610">
    <property type="match status" value="1"/>
</dbReference>
<dbReference type="InterPro" id="IPR032471">
    <property type="entry name" value="AGRL2-4_GAIN_subdom_A"/>
</dbReference>
<name>A0A087UKQ4_STEMI</name>
<accession>A0A087UKQ4</accession>
<dbReference type="AlphaFoldDB" id="A0A087UKQ4"/>
<proteinExistence type="predicted"/>
<feature type="domain" description="AGRL2-4 GAIN subdomain A" evidence="1">
    <location>
        <begin position="7"/>
        <end position="96"/>
    </location>
</feature>
<keyword evidence="3" id="KW-1185">Reference proteome</keyword>
<evidence type="ECO:0000313" key="3">
    <source>
        <dbReference type="Proteomes" id="UP000054359"/>
    </source>
</evidence>
<dbReference type="STRING" id="407821.A0A087UKQ4"/>
<organism evidence="2 3">
    <name type="scientific">Stegodyphus mimosarum</name>
    <name type="common">African social velvet spider</name>
    <dbReference type="NCBI Taxonomy" id="407821"/>
    <lineage>
        <taxon>Eukaryota</taxon>
        <taxon>Metazoa</taxon>
        <taxon>Ecdysozoa</taxon>
        <taxon>Arthropoda</taxon>
        <taxon>Chelicerata</taxon>
        <taxon>Arachnida</taxon>
        <taxon>Araneae</taxon>
        <taxon>Araneomorphae</taxon>
        <taxon>Entelegynae</taxon>
        <taxon>Eresoidea</taxon>
        <taxon>Eresidae</taxon>
        <taxon>Stegodyphus</taxon>
    </lineage>
</organism>
<protein>
    <submittedName>
        <fullName evidence="2">Latrophilin Cirl</fullName>
    </submittedName>
</protein>
<evidence type="ECO:0000259" key="1">
    <source>
        <dbReference type="Pfam" id="PF16489"/>
    </source>
</evidence>
<dbReference type="Proteomes" id="UP000054359">
    <property type="component" value="Unassembled WGS sequence"/>
</dbReference>
<evidence type="ECO:0000313" key="2">
    <source>
        <dbReference type="EMBL" id="KFM77943.1"/>
    </source>
</evidence>
<feature type="non-terminal residue" evidence="2">
    <location>
        <position position="112"/>
    </location>
</feature>
<reference evidence="2 3" key="1">
    <citation type="submission" date="2013-11" db="EMBL/GenBank/DDBJ databases">
        <title>Genome sequencing of Stegodyphus mimosarum.</title>
        <authorList>
            <person name="Bechsgaard J."/>
        </authorList>
    </citation>
    <scope>NUCLEOTIDE SEQUENCE [LARGE SCALE GENOMIC DNA]</scope>
</reference>
<dbReference type="EMBL" id="KK120278">
    <property type="protein sequence ID" value="KFM77943.1"/>
    <property type="molecule type" value="Genomic_DNA"/>
</dbReference>
<gene>
    <name evidence="2" type="ORF">X975_00081</name>
</gene>
<dbReference type="Pfam" id="PF16489">
    <property type="entry name" value="GAIN"/>
    <property type="match status" value="1"/>
</dbReference>
<sequence>MAHMSFAKPLFSEDLKTIGQLIQEALYKSVNSMENFLDTWHRYRVLRELLQSSVQTFSNVLETKQDVAWNDLPLSGKKSIVSSLLQALDESSLLLAETSSDDGSFSLVKANV</sequence>